<evidence type="ECO:0000313" key="11">
    <source>
        <dbReference type="EMBL" id="GAF08063.1"/>
    </source>
</evidence>
<keyword evidence="6" id="KW-0067">ATP-binding</keyword>
<sequence>MERTSNRNLLVTAANPKSPASEGYRALRTNIQFSTLDKHIRTIMIASAQMNEGKTTTVSNLAVTYAQEGKKVVVIDADLHKPSLHHVFIQPNHVGLTSLLSGQQQLEDVLCKTAIDNLSLITSGPIPPNPSELLGSKYMSELLKQLKDEFDVILFDSSPILAVTDALIVSAYCDGVVLVVHGGKVKKGAVQKAKAQLEHARCGCLVSF</sequence>
<keyword evidence="3" id="KW-0808">Transferase</keyword>
<evidence type="ECO:0000259" key="10">
    <source>
        <dbReference type="Pfam" id="PF13614"/>
    </source>
</evidence>
<reference evidence="11 12" key="1">
    <citation type="journal article" date="2014" name="Genome Announc.">
        <title>Draft Genome Sequence of Paenibacillus pini JCM 16418T, Isolated from the Rhizosphere of Pine Tree.</title>
        <authorList>
            <person name="Yuki M."/>
            <person name="Oshima K."/>
            <person name="Suda W."/>
            <person name="Oshida Y."/>
            <person name="Kitamura K."/>
            <person name="Iida Y."/>
            <person name="Hattori M."/>
            <person name="Ohkuma M."/>
        </authorList>
    </citation>
    <scope>NUCLEOTIDE SEQUENCE [LARGE SCALE GENOMIC DNA]</scope>
    <source>
        <strain evidence="11 12">JCM 16418</strain>
    </source>
</reference>
<feature type="region of interest" description="Disordered" evidence="9">
    <location>
        <begin position="1"/>
        <end position="21"/>
    </location>
</feature>
<dbReference type="GO" id="GO:0042802">
    <property type="term" value="F:identical protein binding"/>
    <property type="evidence" value="ECO:0007669"/>
    <property type="project" value="UniProtKB-ARBA"/>
</dbReference>
<evidence type="ECO:0000256" key="3">
    <source>
        <dbReference type="ARBA" id="ARBA00022679"/>
    </source>
</evidence>
<dbReference type="GO" id="GO:0005886">
    <property type="term" value="C:plasma membrane"/>
    <property type="evidence" value="ECO:0007669"/>
    <property type="project" value="TreeGrafter"/>
</dbReference>
<dbReference type="InterPro" id="IPR050445">
    <property type="entry name" value="Bact_polysacc_biosynth/exp"/>
</dbReference>
<dbReference type="Gene3D" id="3.40.50.300">
    <property type="entry name" value="P-loop containing nucleotide triphosphate hydrolases"/>
    <property type="match status" value="1"/>
</dbReference>
<feature type="domain" description="AAA" evidence="10">
    <location>
        <begin position="41"/>
        <end position="170"/>
    </location>
</feature>
<organism evidence="11 12">
    <name type="scientific">Paenibacillus pini JCM 16418</name>
    <dbReference type="NCBI Taxonomy" id="1236976"/>
    <lineage>
        <taxon>Bacteria</taxon>
        <taxon>Bacillati</taxon>
        <taxon>Bacillota</taxon>
        <taxon>Bacilli</taxon>
        <taxon>Bacillales</taxon>
        <taxon>Paenibacillaceae</taxon>
        <taxon>Paenibacillus</taxon>
    </lineage>
</organism>
<evidence type="ECO:0000313" key="12">
    <source>
        <dbReference type="Proteomes" id="UP000019364"/>
    </source>
</evidence>
<dbReference type="NCBIfam" id="TIGR01007">
    <property type="entry name" value="eps_fam"/>
    <property type="match status" value="1"/>
</dbReference>
<dbReference type="SUPFAM" id="SSF52540">
    <property type="entry name" value="P-loop containing nucleoside triphosphate hydrolases"/>
    <property type="match status" value="1"/>
</dbReference>
<dbReference type="AlphaFoldDB" id="W7YK66"/>
<dbReference type="GO" id="GO:0005524">
    <property type="term" value="F:ATP binding"/>
    <property type="evidence" value="ECO:0007669"/>
    <property type="project" value="UniProtKB-KW"/>
</dbReference>
<dbReference type="Pfam" id="PF13614">
    <property type="entry name" value="AAA_31"/>
    <property type="match status" value="1"/>
</dbReference>
<accession>W7YK66</accession>
<dbReference type="PANTHER" id="PTHR32309:SF13">
    <property type="entry name" value="FERRIC ENTEROBACTIN TRANSPORT PROTEIN FEPE"/>
    <property type="match status" value="1"/>
</dbReference>
<evidence type="ECO:0000256" key="5">
    <source>
        <dbReference type="ARBA" id="ARBA00022777"/>
    </source>
</evidence>
<dbReference type="InterPro" id="IPR027417">
    <property type="entry name" value="P-loop_NTPase"/>
</dbReference>
<evidence type="ECO:0000256" key="1">
    <source>
        <dbReference type="ARBA" id="ARBA00007316"/>
    </source>
</evidence>
<dbReference type="eggNOG" id="COG0489">
    <property type="taxonomic scope" value="Bacteria"/>
</dbReference>
<protein>
    <recommendedName>
        <fullName evidence="2">non-specific protein-tyrosine kinase</fullName>
        <ecNumber evidence="2">2.7.10.2</ecNumber>
    </recommendedName>
</protein>
<proteinExistence type="inferred from homology"/>
<comment type="similarity">
    <text evidence="1">Belongs to the CpsD/CapB family.</text>
</comment>
<keyword evidence="5 11" id="KW-0418">Kinase</keyword>
<keyword evidence="4" id="KW-0547">Nucleotide-binding</keyword>
<dbReference type="GO" id="GO:0004715">
    <property type="term" value="F:non-membrane spanning protein tyrosine kinase activity"/>
    <property type="evidence" value="ECO:0007669"/>
    <property type="project" value="UniProtKB-EC"/>
</dbReference>
<evidence type="ECO:0000256" key="6">
    <source>
        <dbReference type="ARBA" id="ARBA00022840"/>
    </source>
</evidence>
<dbReference type="FunFam" id="3.40.50.300:FF:000527">
    <property type="entry name" value="Tyrosine-protein kinase etk"/>
    <property type="match status" value="1"/>
</dbReference>
<evidence type="ECO:0000256" key="2">
    <source>
        <dbReference type="ARBA" id="ARBA00011903"/>
    </source>
</evidence>
<name>W7YK66_9BACL</name>
<dbReference type="PANTHER" id="PTHR32309">
    <property type="entry name" value="TYROSINE-PROTEIN KINASE"/>
    <property type="match status" value="1"/>
</dbReference>
<gene>
    <name evidence="11" type="ORF">JCM16418_2101</name>
</gene>
<dbReference type="InterPro" id="IPR005702">
    <property type="entry name" value="Wzc-like_C"/>
</dbReference>
<keyword evidence="12" id="KW-1185">Reference proteome</keyword>
<dbReference type="Proteomes" id="UP000019364">
    <property type="component" value="Unassembled WGS sequence"/>
</dbReference>
<dbReference type="EMBL" id="BAVZ01000005">
    <property type="protein sequence ID" value="GAF08063.1"/>
    <property type="molecule type" value="Genomic_DNA"/>
</dbReference>
<comment type="catalytic activity">
    <reaction evidence="8">
        <text>L-tyrosyl-[protein] + ATP = O-phospho-L-tyrosyl-[protein] + ADP + H(+)</text>
        <dbReference type="Rhea" id="RHEA:10596"/>
        <dbReference type="Rhea" id="RHEA-COMP:10136"/>
        <dbReference type="Rhea" id="RHEA-COMP:20101"/>
        <dbReference type="ChEBI" id="CHEBI:15378"/>
        <dbReference type="ChEBI" id="CHEBI:30616"/>
        <dbReference type="ChEBI" id="CHEBI:46858"/>
        <dbReference type="ChEBI" id="CHEBI:61978"/>
        <dbReference type="ChEBI" id="CHEBI:456216"/>
        <dbReference type="EC" id="2.7.10.2"/>
    </reaction>
</comment>
<comment type="caution">
    <text evidence="11">The sequence shown here is derived from an EMBL/GenBank/DDBJ whole genome shotgun (WGS) entry which is preliminary data.</text>
</comment>
<evidence type="ECO:0000256" key="4">
    <source>
        <dbReference type="ARBA" id="ARBA00022741"/>
    </source>
</evidence>
<evidence type="ECO:0000256" key="9">
    <source>
        <dbReference type="SAM" id="MobiDB-lite"/>
    </source>
</evidence>
<evidence type="ECO:0000256" key="7">
    <source>
        <dbReference type="ARBA" id="ARBA00023137"/>
    </source>
</evidence>
<dbReference type="STRING" id="1236976.JCM16418_2101"/>
<dbReference type="InterPro" id="IPR025669">
    <property type="entry name" value="AAA_dom"/>
</dbReference>
<keyword evidence="7" id="KW-0829">Tyrosine-protein kinase</keyword>
<dbReference type="CDD" id="cd05387">
    <property type="entry name" value="BY-kinase"/>
    <property type="match status" value="1"/>
</dbReference>
<dbReference type="EC" id="2.7.10.2" evidence="2"/>
<evidence type="ECO:0000256" key="8">
    <source>
        <dbReference type="ARBA" id="ARBA00051245"/>
    </source>
</evidence>